<proteinExistence type="predicted"/>
<organism evidence="2 3">
    <name type="scientific">Ramlibacter monticola</name>
    <dbReference type="NCBI Taxonomy" id="1926872"/>
    <lineage>
        <taxon>Bacteria</taxon>
        <taxon>Pseudomonadati</taxon>
        <taxon>Pseudomonadota</taxon>
        <taxon>Betaproteobacteria</taxon>
        <taxon>Burkholderiales</taxon>
        <taxon>Comamonadaceae</taxon>
        <taxon>Ramlibacter</taxon>
    </lineage>
</organism>
<dbReference type="RefSeq" id="WP_201675502.1">
    <property type="nucleotide sequence ID" value="NZ_JAEQNE010000004.1"/>
</dbReference>
<evidence type="ECO:0000313" key="2">
    <source>
        <dbReference type="EMBL" id="MBL0392825.1"/>
    </source>
</evidence>
<feature type="domain" description="DUF6484" evidence="1">
    <location>
        <begin position="18"/>
        <end position="78"/>
    </location>
</feature>
<dbReference type="Pfam" id="PF20093">
    <property type="entry name" value="DUF6484"/>
    <property type="match status" value="1"/>
</dbReference>
<evidence type="ECO:0000259" key="1">
    <source>
        <dbReference type="Pfam" id="PF20093"/>
    </source>
</evidence>
<evidence type="ECO:0000313" key="3">
    <source>
        <dbReference type="Proteomes" id="UP000599109"/>
    </source>
</evidence>
<reference evidence="2 3" key="1">
    <citation type="journal article" date="2017" name="Int. J. Syst. Evol. Microbiol.">
        <title>Ramlibacter monticola sp. nov., isolated from forest soil.</title>
        <authorList>
            <person name="Chaudhary D.K."/>
            <person name="Kim J."/>
        </authorList>
    </citation>
    <scope>NUCLEOTIDE SEQUENCE [LARGE SCALE GENOMIC DNA]</scope>
    <source>
        <strain evidence="2 3">KACC 19175</strain>
    </source>
</reference>
<name>A0A936Z0U9_9BURK</name>
<dbReference type="InterPro" id="IPR045506">
    <property type="entry name" value="DUF6484"/>
</dbReference>
<accession>A0A936Z0U9</accession>
<sequence>MSGRDRFETWAALAPVQVGTLLALAEDGTALVLDPARPEAPARPARVAVDLHAGHVGGEVVLVFEGGDPGRPIVLGVLQGGMQRPEALPVEADGQRMVVSASEQLVLRCGRARITLTRAGKVLIEGSYVSSRSSGVNRIKGGSVQLN</sequence>
<keyword evidence="3" id="KW-1185">Reference proteome</keyword>
<dbReference type="AlphaFoldDB" id="A0A936Z0U9"/>
<dbReference type="Proteomes" id="UP000599109">
    <property type="component" value="Unassembled WGS sequence"/>
</dbReference>
<dbReference type="EMBL" id="JAEQNE010000004">
    <property type="protein sequence ID" value="MBL0392825.1"/>
    <property type="molecule type" value="Genomic_DNA"/>
</dbReference>
<protein>
    <recommendedName>
        <fullName evidence="1">DUF6484 domain-containing protein</fullName>
    </recommendedName>
</protein>
<comment type="caution">
    <text evidence="2">The sequence shown here is derived from an EMBL/GenBank/DDBJ whole genome shotgun (WGS) entry which is preliminary data.</text>
</comment>
<gene>
    <name evidence="2" type="ORF">JJ685_16935</name>
</gene>